<evidence type="ECO:0000259" key="1">
    <source>
        <dbReference type="Pfam" id="PF00483"/>
    </source>
</evidence>
<dbReference type="InterPro" id="IPR029044">
    <property type="entry name" value="Nucleotide-diphossugar_trans"/>
</dbReference>
<evidence type="ECO:0000313" key="2">
    <source>
        <dbReference type="EMBL" id="MFC0525528.1"/>
    </source>
</evidence>
<proteinExistence type="predicted"/>
<sequence length="451" mass="51450">MRVVLLSGGSGKRLWPLSNDARSKQFLKVLKNEHGKMESMVQRVWRQLKKNNLENKAIVSTSKSQMEMIYNQLNQYIPVVVEPERKDTFPAIALAAVYLYSVENCSLEEVITVLPVDPFVEDHFFANIKEMEWALNNSGADLALLGVKPTYPSEKYGYIVPSSTSPKEYLNVSKFHEKPREATAKKLIHENALWNCGVFGFRLNYIIQLLKRKNIPVQYEALLEYYSKLDANSFDYEVVEQATNIIALPYAGYWKDLGTWNTLTDEMEAKIIGNGVISENIAESNIVNELDIPIILLGVENVVVAASPDGILVTNKRSSHKIKDYLSRFPSPPKFEEYNWGWRRVLEYRGNGTKEEILTEKIHLISGKTLSNEPFNSLEVWTVTEGEGLIVKNEEMIRIYPGSSFTFTEGEEYYWKAVRDMEFVVIRTQASQMKQHDSGQGPVNSAISEYS</sequence>
<protein>
    <submittedName>
        <fullName evidence="2">Sugar phosphate nucleotidyltransferase</fullName>
    </submittedName>
</protein>
<dbReference type="PANTHER" id="PTHR46390">
    <property type="entry name" value="MANNOSE-1-PHOSPHATE GUANYLYLTRANSFERASE"/>
    <property type="match status" value="1"/>
</dbReference>
<feature type="domain" description="Nucleotidyl transferase" evidence="1">
    <location>
        <begin position="3"/>
        <end position="268"/>
    </location>
</feature>
<comment type="caution">
    <text evidence="2">The sequence shown here is derived from an EMBL/GenBank/DDBJ whole genome shotgun (WGS) entry which is preliminary data.</text>
</comment>
<keyword evidence="3" id="KW-1185">Reference proteome</keyword>
<dbReference type="InterPro" id="IPR051161">
    <property type="entry name" value="Mannose-6P_isomerase_type2"/>
</dbReference>
<dbReference type="InterPro" id="IPR011051">
    <property type="entry name" value="RmlC_Cupin_sf"/>
</dbReference>
<name>A0ABV6LTF3_9BACI</name>
<evidence type="ECO:0000313" key="3">
    <source>
        <dbReference type="Proteomes" id="UP001589836"/>
    </source>
</evidence>
<dbReference type="EMBL" id="JBHLTP010000013">
    <property type="protein sequence ID" value="MFC0525528.1"/>
    <property type="molecule type" value="Genomic_DNA"/>
</dbReference>
<dbReference type="SUPFAM" id="SSF53448">
    <property type="entry name" value="Nucleotide-diphospho-sugar transferases"/>
    <property type="match status" value="1"/>
</dbReference>
<accession>A0ABV6LTF3</accession>
<gene>
    <name evidence="2" type="ORF">ACFFGV_18245</name>
</gene>
<dbReference type="SUPFAM" id="SSF51182">
    <property type="entry name" value="RmlC-like cupins"/>
    <property type="match status" value="1"/>
</dbReference>
<dbReference type="Pfam" id="PF00483">
    <property type="entry name" value="NTP_transferase"/>
    <property type="match status" value="1"/>
</dbReference>
<dbReference type="Proteomes" id="UP001589836">
    <property type="component" value="Unassembled WGS sequence"/>
</dbReference>
<dbReference type="RefSeq" id="WP_377351124.1">
    <property type="nucleotide sequence ID" value="NZ_JBHLTP010000013.1"/>
</dbReference>
<dbReference type="PANTHER" id="PTHR46390:SF1">
    <property type="entry name" value="MANNOSE-1-PHOSPHATE GUANYLYLTRANSFERASE"/>
    <property type="match status" value="1"/>
</dbReference>
<dbReference type="InterPro" id="IPR005835">
    <property type="entry name" value="NTP_transferase_dom"/>
</dbReference>
<dbReference type="Gene3D" id="3.90.550.10">
    <property type="entry name" value="Spore Coat Polysaccharide Biosynthesis Protein SpsA, Chain A"/>
    <property type="match status" value="1"/>
</dbReference>
<reference evidence="2 3" key="1">
    <citation type="submission" date="2024-09" db="EMBL/GenBank/DDBJ databases">
        <authorList>
            <person name="Sun Q."/>
            <person name="Mori K."/>
        </authorList>
    </citation>
    <scope>NUCLEOTIDE SEQUENCE [LARGE SCALE GENOMIC DNA]</scope>
    <source>
        <strain evidence="2 3">NCAIM B.02529</strain>
    </source>
</reference>
<organism evidence="2 3">
    <name type="scientific">Pontibacillus salicampi</name>
    <dbReference type="NCBI Taxonomy" id="1449801"/>
    <lineage>
        <taxon>Bacteria</taxon>
        <taxon>Bacillati</taxon>
        <taxon>Bacillota</taxon>
        <taxon>Bacilli</taxon>
        <taxon>Bacillales</taxon>
        <taxon>Bacillaceae</taxon>
        <taxon>Pontibacillus</taxon>
    </lineage>
</organism>